<dbReference type="InterPro" id="IPR026888">
    <property type="entry name" value="AcetylCoA_hyd_C"/>
</dbReference>
<dbReference type="GO" id="GO:0008775">
    <property type="term" value="F:acetate CoA-transferase activity"/>
    <property type="evidence" value="ECO:0007669"/>
    <property type="project" value="InterPro"/>
</dbReference>
<proteinExistence type="inferred from homology"/>
<dbReference type="InterPro" id="IPR038460">
    <property type="entry name" value="AcetylCoA_hyd_C_sf"/>
</dbReference>
<comment type="similarity">
    <text evidence="1">Belongs to the acetyl-CoA hydrolase/transferase family.</text>
</comment>
<organism evidence="5 6">
    <name type="scientific">Mongoliitalea lutea</name>
    <dbReference type="NCBI Taxonomy" id="849756"/>
    <lineage>
        <taxon>Bacteria</taxon>
        <taxon>Pseudomonadati</taxon>
        <taxon>Bacteroidota</taxon>
        <taxon>Cytophagia</taxon>
        <taxon>Cytophagales</taxon>
        <taxon>Cyclobacteriaceae</taxon>
        <taxon>Mongoliitalea</taxon>
    </lineage>
</organism>
<evidence type="ECO:0000259" key="4">
    <source>
        <dbReference type="Pfam" id="PF13336"/>
    </source>
</evidence>
<dbReference type="PANTHER" id="PTHR21432:SF20">
    <property type="entry name" value="ACETYL-COA HYDROLASE"/>
    <property type="match status" value="1"/>
</dbReference>
<evidence type="ECO:0000313" key="5">
    <source>
        <dbReference type="EMBL" id="GHB26833.1"/>
    </source>
</evidence>
<evidence type="ECO:0000256" key="2">
    <source>
        <dbReference type="ARBA" id="ARBA00022679"/>
    </source>
</evidence>
<dbReference type="Gene3D" id="3.30.750.70">
    <property type="entry name" value="4-hydroxybutyrate coenzyme like domains"/>
    <property type="match status" value="1"/>
</dbReference>
<dbReference type="PANTHER" id="PTHR21432">
    <property type="entry name" value="ACETYL-COA HYDROLASE-RELATED"/>
    <property type="match status" value="1"/>
</dbReference>
<dbReference type="GO" id="GO:0006083">
    <property type="term" value="P:acetate metabolic process"/>
    <property type="evidence" value="ECO:0007669"/>
    <property type="project" value="InterPro"/>
</dbReference>
<keyword evidence="2" id="KW-0808">Transferase</keyword>
<dbReference type="Pfam" id="PF02550">
    <property type="entry name" value="AcetylCoA_hydro"/>
    <property type="match status" value="1"/>
</dbReference>
<sequence>MWNEEFRMNLSYISGQEAVKLIQSGQRVFLHGSAATPTHLINCLAERASDLRQVELVSISSFGPMPLAAIENRDSFFFNSLFVSQNIRHAANSLYGGYIPIFLSEIGQMFKKKILPLDVAIVHVSPPDTHGFCSLGVSVDIAKAAVESAPIVIAQVNHQMPRTHGDGHIHVSQFTAIVEVDEPLHEVNYAEKISEAELTIGHHIAELIEDRSCLQLGIGAIPDAVLQSLTNHQDLGIHTEMFSNGLIPLLESGAITNAYKKKHKGKVLTSFAAGNLELYRYIHDNPLFTFQEAEYVNDSAVIRKNPRMISINSCIEIDLTGQVCADSIGTYQFSGVGGQMDFIRGASLSDGGKPIMALSSVTNKGVSKITPTLKEGAGVVTTRAHVHYVVTEYGVAYLYGKNLKQRAKALQQIAHPDHRETLDIAIFERFGKTYY</sequence>
<name>A0A8J3CW17_9BACT</name>
<protein>
    <submittedName>
        <fullName evidence="5">4-hydroxybutyrate CoA-transferase</fullName>
    </submittedName>
</protein>
<keyword evidence="6" id="KW-1185">Reference proteome</keyword>
<dbReference type="InterPro" id="IPR037171">
    <property type="entry name" value="NagB/RpiA_transferase-like"/>
</dbReference>
<dbReference type="InterPro" id="IPR003702">
    <property type="entry name" value="ActCoA_hydro_N"/>
</dbReference>
<dbReference type="InterPro" id="IPR046433">
    <property type="entry name" value="ActCoA_hydro"/>
</dbReference>
<evidence type="ECO:0000259" key="3">
    <source>
        <dbReference type="Pfam" id="PF02550"/>
    </source>
</evidence>
<accession>A0A8J3CW17</accession>
<reference evidence="5" key="1">
    <citation type="journal article" date="2014" name="Int. J. Syst. Evol. Microbiol.">
        <title>Complete genome sequence of Corynebacterium casei LMG S-19264T (=DSM 44701T), isolated from a smear-ripened cheese.</title>
        <authorList>
            <consortium name="US DOE Joint Genome Institute (JGI-PGF)"/>
            <person name="Walter F."/>
            <person name="Albersmeier A."/>
            <person name="Kalinowski J."/>
            <person name="Ruckert C."/>
        </authorList>
    </citation>
    <scope>NUCLEOTIDE SEQUENCE</scope>
    <source>
        <strain evidence="5">KCTC 23224</strain>
    </source>
</reference>
<feature type="domain" description="Acetyl-CoA hydrolase/transferase N-terminal" evidence="3">
    <location>
        <begin position="13"/>
        <end position="182"/>
    </location>
</feature>
<dbReference type="Gene3D" id="3.40.1080.20">
    <property type="entry name" value="Acetyl-CoA hydrolase/transferase C-terminal domain"/>
    <property type="match status" value="1"/>
</dbReference>
<dbReference type="Pfam" id="PF13336">
    <property type="entry name" value="AcetylCoA_hyd_C"/>
    <property type="match status" value="1"/>
</dbReference>
<comment type="caution">
    <text evidence="5">The sequence shown here is derived from an EMBL/GenBank/DDBJ whole genome shotgun (WGS) entry which is preliminary data.</text>
</comment>
<dbReference type="Proteomes" id="UP000642809">
    <property type="component" value="Unassembled WGS sequence"/>
</dbReference>
<evidence type="ECO:0000256" key="1">
    <source>
        <dbReference type="ARBA" id="ARBA00009632"/>
    </source>
</evidence>
<feature type="domain" description="Acetyl-CoA hydrolase/transferase C-terminal" evidence="4">
    <location>
        <begin position="274"/>
        <end position="422"/>
    </location>
</feature>
<dbReference type="SUPFAM" id="SSF100950">
    <property type="entry name" value="NagB/RpiA/CoA transferase-like"/>
    <property type="match status" value="2"/>
</dbReference>
<dbReference type="EMBL" id="BMYF01000002">
    <property type="protein sequence ID" value="GHB26833.1"/>
    <property type="molecule type" value="Genomic_DNA"/>
</dbReference>
<dbReference type="AlphaFoldDB" id="A0A8J3CW17"/>
<reference evidence="5" key="2">
    <citation type="submission" date="2020-09" db="EMBL/GenBank/DDBJ databases">
        <authorList>
            <person name="Sun Q."/>
            <person name="Kim S."/>
        </authorList>
    </citation>
    <scope>NUCLEOTIDE SEQUENCE</scope>
    <source>
        <strain evidence="5">KCTC 23224</strain>
    </source>
</reference>
<evidence type="ECO:0000313" key="6">
    <source>
        <dbReference type="Proteomes" id="UP000642809"/>
    </source>
</evidence>
<dbReference type="Gene3D" id="3.40.1080.10">
    <property type="entry name" value="Glutaconate Coenzyme A-transferase"/>
    <property type="match status" value="1"/>
</dbReference>
<gene>
    <name evidence="5" type="ORF">GCM10008106_04420</name>
</gene>